<keyword evidence="1" id="KW-1133">Transmembrane helix</keyword>
<keyword evidence="1" id="KW-0812">Transmembrane</keyword>
<keyword evidence="3" id="KW-1185">Reference proteome</keyword>
<comment type="caution">
    <text evidence="2">The sequence shown here is derived from an EMBL/GenBank/DDBJ whole genome shotgun (WGS) entry which is preliminary data.</text>
</comment>
<dbReference type="RefSeq" id="WP_380690961.1">
    <property type="nucleotide sequence ID" value="NZ_JBHRSS010000008.1"/>
</dbReference>
<feature type="transmembrane region" description="Helical" evidence="1">
    <location>
        <begin position="5"/>
        <end position="26"/>
    </location>
</feature>
<evidence type="ECO:0000313" key="2">
    <source>
        <dbReference type="EMBL" id="MFC3105408.1"/>
    </source>
</evidence>
<accession>A0ABV7ERK1</accession>
<name>A0ABV7ERK1_9GAMM</name>
<sequence>MTIALYLTSTVMALFVAVALFVYGLFVQVGLDASSLPAISLFGLAVVFFAVSTAYAMRLQDLIIIAAARSESKPR</sequence>
<protein>
    <submittedName>
        <fullName evidence="2">Uncharacterized protein</fullName>
    </submittedName>
</protein>
<evidence type="ECO:0000256" key="1">
    <source>
        <dbReference type="SAM" id="Phobius"/>
    </source>
</evidence>
<dbReference type="EMBL" id="JBHRSS010000008">
    <property type="protein sequence ID" value="MFC3105408.1"/>
    <property type="molecule type" value="Genomic_DNA"/>
</dbReference>
<proteinExistence type="predicted"/>
<evidence type="ECO:0000313" key="3">
    <source>
        <dbReference type="Proteomes" id="UP001595462"/>
    </source>
</evidence>
<gene>
    <name evidence="2" type="ORF">ACFOSU_16155</name>
</gene>
<dbReference type="Proteomes" id="UP001595462">
    <property type="component" value="Unassembled WGS sequence"/>
</dbReference>
<feature type="transmembrane region" description="Helical" evidence="1">
    <location>
        <begin position="38"/>
        <end position="57"/>
    </location>
</feature>
<keyword evidence="1" id="KW-0472">Membrane</keyword>
<organism evidence="2 3">
    <name type="scientific">Salinisphaera aquimarina</name>
    <dbReference type="NCBI Taxonomy" id="2094031"/>
    <lineage>
        <taxon>Bacteria</taxon>
        <taxon>Pseudomonadati</taxon>
        <taxon>Pseudomonadota</taxon>
        <taxon>Gammaproteobacteria</taxon>
        <taxon>Salinisphaerales</taxon>
        <taxon>Salinisphaeraceae</taxon>
        <taxon>Salinisphaera</taxon>
    </lineage>
</organism>
<reference evidence="3" key="1">
    <citation type="journal article" date="2019" name="Int. J. Syst. Evol. Microbiol.">
        <title>The Global Catalogue of Microorganisms (GCM) 10K type strain sequencing project: providing services to taxonomists for standard genome sequencing and annotation.</title>
        <authorList>
            <consortium name="The Broad Institute Genomics Platform"/>
            <consortium name="The Broad Institute Genome Sequencing Center for Infectious Disease"/>
            <person name="Wu L."/>
            <person name="Ma J."/>
        </authorList>
    </citation>
    <scope>NUCLEOTIDE SEQUENCE [LARGE SCALE GENOMIC DNA]</scope>
    <source>
        <strain evidence="3">KCTC 52640</strain>
    </source>
</reference>